<dbReference type="PANTHER" id="PTHR20858:SF17">
    <property type="entry name" value="HYDROXYMETHYLPYRIMIDINE_PHOSPHOMETHYLPYRIMIDINE KINASE THI20-RELATED"/>
    <property type="match status" value="1"/>
</dbReference>
<dbReference type="NCBIfam" id="TIGR00097">
    <property type="entry name" value="HMP-P_kinase"/>
    <property type="match status" value="1"/>
</dbReference>
<keyword evidence="4" id="KW-0067">ATP-binding</keyword>
<name>A0A1E7FRB0_9STRA</name>
<dbReference type="InterPro" id="IPR013749">
    <property type="entry name" value="PM/HMP-P_kinase-1"/>
</dbReference>
<evidence type="ECO:0000313" key="7">
    <source>
        <dbReference type="EMBL" id="OEU20712.1"/>
    </source>
</evidence>
<feature type="region of interest" description="Disordered" evidence="5">
    <location>
        <begin position="186"/>
        <end position="211"/>
    </location>
</feature>
<feature type="domain" description="Pyridoxamine kinase/Phosphomethylpyrimidine kinase" evidence="6">
    <location>
        <begin position="10"/>
        <end position="258"/>
    </location>
</feature>
<evidence type="ECO:0000256" key="5">
    <source>
        <dbReference type="SAM" id="MobiDB-lite"/>
    </source>
</evidence>
<dbReference type="Gene3D" id="3.40.1190.20">
    <property type="match status" value="1"/>
</dbReference>
<proteinExistence type="predicted"/>
<organism evidence="7 8">
    <name type="scientific">Fragilariopsis cylindrus CCMP1102</name>
    <dbReference type="NCBI Taxonomy" id="635003"/>
    <lineage>
        <taxon>Eukaryota</taxon>
        <taxon>Sar</taxon>
        <taxon>Stramenopiles</taxon>
        <taxon>Ochrophyta</taxon>
        <taxon>Bacillariophyta</taxon>
        <taxon>Bacillariophyceae</taxon>
        <taxon>Bacillariophycidae</taxon>
        <taxon>Bacillariales</taxon>
        <taxon>Bacillariaceae</taxon>
        <taxon>Fragilariopsis</taxon>
    </lineage>
</organism>
<dbReference type="FunFam" id="3.40.1190.20:FF:000003">
    <property type="entry name" value="Phosphomethylpyrimidine kinase ThiD"/>
    <property type="match status" value="1"/>
</dbReference>
<sequence length="258" mass="27101">PIVYTIAGSDSGGGAGIQADIHAIHAMGCHGCSAITCLTAQNSKGVTDINVPPAAFLKKQLDSLRDDLSPRAIKIGMLGTRELAQVVGDMLKEILQEKKSKVWIVVDPVMISTSGSKLLDDDAVEAMIEHIFPFADIITPNKFEAEALLRRKLKSPSDVEIGARELLKLGCRSVLIKGGHTLLEESSSSSDLDSGDSDSHPQSWDSPNTHGTGCTLSSAIASALALGEDNRSNIDGTKTYVSAGIQRSVQLGSGPGPV</sequence>
<keyword evidence="8" id="KW-1185">Reference proteome</keyword>
<dbReference type="Proteomes" id="UP000095751">
    <property type="component" value="Unassembled WGS sequence"/>
</dbReference>
<dbReference type="InParanoid" id="A0A1E7FRB0"/>
<keyword evidence="2" id="KW-0547">Nucleotide-binding</keyword>
<dbReference type="SUPFAM" id="SSF53613">
    <property type="entry name" value="Ribokinase-like"/>
    <property type="match status" value="1"/>
</dbReference>
<dbReference type="KEGG" id="fcy:FRACYDRAFT_161112"/>
<evidence type="ECO:0000259" key="6">
    <source>
        <dbReference type="Pfam" id="PF08543"/>
    </source>
</evidence>
<evidence type="ECO:0000256" key="4">
    <source>
        <dbReference type="ARBA" id="ARBA00022840"/>
    </source>
</evidence>
<dbReference type="GO" id="GO:0008902">
    <property type="term" value="F:hydroxymethylpyrimidine kinase activity"/>
    <property type="evidence" value="ECO:0007669"/>
    <property type="project" value="TreeGrafter"/>
</dbReference>
<accession>A0A1E7FRB0</accession>
<dbReference type="InterPro" id="IPR029056">
    <property type="entry name" value="Ribokinase-like"/>
</dbReference>
<dbReference type="CDD" id="cd01169">
    <property type="entry name" value="HMPP_kinase"/>
    <property type="match status" value="1"/>
</dbReference>
<dbReference type="GO" id="GO:0005829">
    <property type="term" value="C:cytosol"/>
    <property type="evidence" value="ECO:0007669"/>
    <property type="project" value="TreeGrafter"/>
</dbReference>
<evidence type="ECO:0000256" key="2">
    <source>
        <dbReference type="ARBA" id="ARBA00022741"/>
    </source>
</evidence>
<keyword evidence="3 7" id="KW-0418">Kinase</keyword>
<evidence type="ECO:0000256" key="3">
    <source>
        <dbReference type="ARBA" id="ARBA00022777"/>
    </source>
</evidence>
<gene>
    <name evidence="7" type="ORF">FRACYDRAFT_161112</name>
</gene>
<dbReference type="GO" id="GO:0009228">
    <property type="term" value="P:thiamine biosynthetic process"/>
    <property type="evidence" value="ECO:0007669"/>
    <property type="project" value="InterPro"/>
</dbReference>
<reference evidence="7 8" key="1">
    <citation type="submission" date="2016-09" db="EMBL/GenBank/DDBJ databases">
        <title>Extensive genetic diversity and differential bi-allelic expression allows diatom success in the polar Southern Ocean.</title>
        <authorList>
            <consortium name="DOE Joint Genome Institute"/>
            <person name="Mock T."/>
            <person name="Otillar R.P."/>
            <person name="Strauss J."/>
            <person name="Dupont C."/>
            <person name="Frickenhaus S."/>
            <person name="Maumus F."/>
            <person name="Mcmullan M."/>
            <person name="Sanges R."/>
            <person name="Schmutz J."/>
            <person name="Toseland A."/>
            <person name="Valas R."/>
            <person name="Veluchamy A."/>
            <person name="Ward B.J."/>
            <person name="Allen A."/>
            <person name="Barry K."/>
            <person name="Falciatore A."/>
            <person name="Ferrante M."/>
            <person name="Fortunato A.E."/>
            <person name="Gloeckner G."/>
            <person name="Gruber A."/>
            <person name="Hipkin R."/>
            <person name="Janech M."/>
            <person name="Kroth P."/>
            <person name="Leese F."/>
            <person name="Lindquist E."/>
            <person name="Lyon B.R."/>
            <person name="Martin J."/>
            <person name="Mayer C."/>
            <person name="Parker M."/>
            <person name="Quesneville H."/>
            <person name="Raymond J."/>
            <person name="Uhlig C."/>
            <person name="Valentin K.U."/>
            <person name="Worden A.Z."/>
            <person name="Armbrust E.V."/>
            <person name="Bowler C."/>
            <person name="Green B."/>
            <person name="Moulton V."/>
            <person name="Van Oosterhout C."/>
            <person name="Grigoriev I."/>
        </authorList>
    </citation>
    <scope>NUCLEOTIDE SEQUENCE [LARGE SCALE GENOMIC DNA]</scope>
    <source>
        <strain evidence="7 8">CCMP1102</strain>
    </source>
</reference>
<dbReference type="InterPro" id="IPR004399">
    <property type="entry name" value="HMP/HMP-P_kinase_dom"/>
</dbReference>
<dbReference type="PANTHER" id="PTHR20858">
    <property type="entry name" value="PHOSPHOMETHYLPYRIMIDINE KINASE"/>
    <property type="match status" value="1"/>
</dbReference>
<keyword evidence="1" id="KW-0808">Transferase</keyword>
<protein>
    <submittedName>
        <fullName evidence="7">Phosphomethylpyrimidine kinase</fullName>
    </submittedName>
</protein>
<evidence type="ECO:0000256" key="1">
    <source>
        <dbReference type="ARBA" id="ARBA00022679"/>
    </source>
</evidence>
<dbReference type="GO" id="GO:0008972">
    <property type="term" value="F:phosphomethylpyrimidine kinase activity"/>
    <property type="evidence" value="ECO:0007669"/>
    <property type="project" value="InterPro"/>
</dbReference>
<dbReference type="EMBL" id="KV784354">
    <property type="protein sequence ID" value="OEU20712.1"/>
    <property type="molecule type" value="Genomic_DNA"/>
</dbReference>
<feature type="compositionally biased region" description="Polar residues" evidence="5">
    <location>
        <begin position="200"/>
        <end position="211"/>
    </location>
</feature>
<dbReference type="AlphaFoldDB" id="A0A1E7FRB0"/>
<dbReference type="GO" id="GO:0005524">
    <property type="term" value="F:ATP binding"/>
    <property type="evidence" value="ECO:0007669"/>
    <property type="project" value="UniProtKB-KW"/>
</dbReference>
<feature type="non-terminal residue" evidence="7">
    <location>
        <position position="258"/>
    </location>
</feature>
<evidence type="ECO:0000313" key="8">
    <source>
        <dbReference type="Proteomes" id="UP000095751"/>
    </source>
</evidence>
<feature type="non-terminal residue" evidence="7">
    <location>
        <position position="1"/>
    </location>
</feature>
<dbReference type="OrthoDB" id="10028886at2759"/>
<dbReference type="Pfam" id="PF08543">
    <property type="entry name" value="Phos_pyr_kin"/>
    <property type="match status" value="1"/>
</dbReference>